<dbReference type="Proteomes" id="UP001501556">
    <property type="component" value="Unassembled WGS sequence"/>
</dbReference>
<name>A0ABP7NYA6_9BACT</name>
<sequence length="137" mass="15191">MLTTEILLTTNAFRDRTDSRCYASVVLFARSSGRHRGQSRVSDYANKRVKALLHLAMLPAVRWCKPLKAYYERKVAEGKNKMLVLNNVCNKPVLAAVTRSALHCGQHPHSSFSAASKPRAQHHRLLILALLAAAGAE</sequence>
<gene>
    <name evidence="2" type="ORF">GCM10022407_00030</name>
</gene>
<organism evidence="2 3">
    <name type="scientific">Hymenobacter antarcticus</name>
    <dbReference type="NCBI Taxonomy" id="486270"/>
    <lineage>
        <taxon>Bacteria</taxon>
        <taxon>Pseudomonadati</taxon>
        <taxon>Bacteroidota</taxon>
        <taxon>Cytophagia</taxon>
        <taxon>Cytophagales</taxon>
        <taxon>Hymenobacteraceae</taxon>
        <taxon>Hymenobacter</taxon>
    </lineage>
</organism>
<dbReference type="Pfam" id="PF02371">
    <property type="entry name" value="Transposase_20"/>
    <property type="match status" value="1"/>
</dbReference>
<evidence type="ECO:0000259" key="1">
    <source>
        <dbReference type="Pfam" id="PF02371"/>
    </source>
</evidence>
<comment type="caution">
    <text evidence="2">The sequence shown here is derived from an EMBL/GenBank/DDBJ whole genome shotgun (WGS) entry which is preliminary data.</text>
</comment>
<reference evidence="3" key="1">
    <citation type="journal article" date="2019" name="Int. J. Syst. Evol. Microbiol.">
        <title>The Global Catalogue of Microorganisms (GCM) 10K type strain sequencing project: providing services to taxonomists for standard genome sequencing and annotation.</title>
        <authorList>
            <consortium name="The Broad Institute Genomics Platform"/>
            <consortium name="The Broad Institute Genome Sequencing Center for Infectious Disease"/>
            <person name="Wu L."/>
            <person name="Ma J."/>
        </authorList>
    </citation>
    <scope>NUCLEOTIDE SEQUENCE [LARGE SCALE GENOMIC DNA]</scope>
    <source>
        <strain evidence="3">JCM 17217</strain>
    </source>
</reference>
<feature type="domain" description="Transposase IS116/IS110/IS902 C-terminal" evidence="1">
    <location>
        <begin position="9"/>
        <end position="72"/>
    </location>
</feature>
<accession>A0ABP7NYA6</accession>
<keyword evidence="3" id="KW-1185">Reference proteome</keyword>
<protein>
    <recommendedName>
        <fullName evidence="1">Transposase IS116/IS110/IS902 C-terminal domain-containing protein</fullName>
    </recommendedName>
</protein>
<evidence type="ECO:0000313" key="3">
    <source>
        <dbReference type="Proteomes" id="UP001501556"/>
    </source>
</evidence>
<dbReference type="InterPro" id="IPR003346">
    <property type="entry name" value="Transposase_20"/>
</dbReference>
<dbReference type="RefSeq" id="WP_425553862.1">
    <property type="nucleotide sequence ID" value="NZ_BAABDI010000001.1"/>
</dbReference>
<evidence type="ECO:0000313" key="2">
    <source>
        <dbReference type="EMBL" id="GAA3956529.1"/>
    </source>
</evidence>
<dbReference type="EMBL" id="BAABDI010000001">
    <property type="protein sequence ID" value="GAA3956529.1"/>
    <property type="molecule type" value="Genomic_DNA"/>
</dbReference>
<proteinExistence type="predicted"/>